<dbReference type="PANTHER" id="PTHR30136:SF35">
    <property type="entry name" value="HTH-TYPE TRANSCRIPTIONAL REGULATOR RV1719"/>
    <property type="match status" value="1"/>
</dbReference>
<dbReference type="OrthoDB" id="8479143at2"/>
<dbReference type="AlphaFoldDB" id="A0A1V4D2L1"/>
<dbReference type="InterPro" id="IPR014757">
    <property type="entry name" value="Tscrpt_reg_IclR_C"/>
</dbReference>
<evidence type="ECO:0000313" key="5">
    <source>
        <dbReference type="Proteomes" id="UP000033615"/>
    </source>
</evidence>
<dbReference type="Gene3D" id="1.10.10.10">
    <property type="entry name" value="Winged helix-like DNA-binding domain superfamily/Winged helix DNA-binding domain"/>
    <property type="match status" value="1"/>
</dbReference>
<dbReference type="InterPro" id="IPR036388">
    <property type="entry name" value="WH-like_DNA-bd_sf"/>
</dbReference>
<dbReference type="EMBL" id="LAKD02000053">
    <property type="protein sequence ID" value="OPF77260.1"/>
    <property type="molecule type" value="Genomic_DNA"/>
</dbReference>
<evidence type="ECO:0000313" key="4">
    <source>
        <dbReference type="EMBL" id="OPF77260.1"/>
    </source>
</evidence>
<dbReference type="Proteomes" id="UP000033615">
    <property type="component" value="Unassembled WGS sequence"/>
</dbReference>
<sequence>MVNSGAVGGSGHAERVFRVQRAFTQLGGRAHGPGALARAADLDDSTVYRILQSGVHQGIFVREGRGLYRLGSAAPQLGLKALAHSPAPEAAHALLEALRRDTGGLVFLYLLAPFGGAHRQCVDMAVGDSDLTELGMTPRAVQTVEHSLRVGAAGRAILAYLPETIQAEVLDRPVPAEAGPGAFRDDVRLLASLDRIRARGYALGHEECAAGWNECAAPVTWDGLVMGSVLVMKPKRIMTRCPVTVIEAVERTAADLADLGRGRPAGSDVNDSRMK</sequence>
<evidence type="ECO:0000256" key="1">
    <source>
        <dbReference type="ARBA" id="ARBA00023015"/>
    </source>
</evidence>
<dbReference type="PANTHER" id="PTHR30136">
    <property type="entry name" value="HELIX-TURN-HELIX TRANSCRIPTIONAL REGULATOR, ICLR FAMILY"/>
    <property type="match status" value="1"/>
</dbReference>
<gene>
    <name evidence="4" type="ORF">VT50_0221500</name>
</gene>
<keyword evidence="2" id="KW-0804">Transcription</keyword>
<dbReference type="Gene3D" id="3.30.450.40">
    <property type="match status" value="1"/>
</dbReference>
<comment type="caution">
    <text evidence="4">The sequence shown here is derived from an EMBL/GenBank/DDBJ whole genome shotgun (WGS) entry which is preliminary data.</text>
</comment>
<dbReference type="InterPro" id="IPR029016">
    <property type="entry name" value="GAF-like_dom_sf"/>
</dbReference>
<proteinExistence type="predicted"/>
<dbReference type="SUPFAM" id="SSF55781">
    <property type="entry name" value="GAF domain-like"/>
    <property type="match status" value="1"/>
</dbReference>
<keyword evidence="5" id="KW-1185">Reference proteome</keyword>
<dbReference type="SUPFAM" id="SSF46785">
    <property type="entry name" value="Winged helix' DNA-binding domain"/>
    <property type="match status" value="1"/>
</dbReference>
<evidence type="ECO:0000259" key="3">
    <source>
        <dbReference type="PROSITE" id="PS51078"/>
    </source>
</evidence>
<dbReference type="GO" id="GO:0003677">
    <property type="term" value="F:DNA binding"/>
    <property type="evidence" value="ECO:0007669"/>
    <property type="project" value="TreeGrafter"/>
</dbReference>
<dbReference type="GO" id="GO:0045892">
    <property type="term" value="P:negative regulation of DNA-templated transcription"/>
    <property type="evidence" value="ECO:0007669"/>
    <property type="project" value="TreeGrafter"/>
</dbReference>
<organism evidence="4 5">
    <name type="scientific">Streptomyces antioxidans</name>
    <dbReference type="NCBI Taxonomy" id="1507734"/>
    <lineage>
        <taxon>Bacteria</taxon>
        <taxon>Bacillati</taxon>
        <taxon>Actinomycetota</taxon>
        <taxon>Actinomycetes</taxon>
        <taxon>Kitasatosporales</taxon>
        <taxon>Streptomycetaceae</taxon>
        <taxon>Streptomyces</taxon>
    </lineage>
</organism>
<dbReference type="InterPro" id="IPR050707">
    <property type="entry name" value="HTH_MetabolicPath_Reg"/>
</dbReference>
<reference evidence="4" key="1">
    <citation type="submission" date="2016-12" db="EMBL/GenBank/DDBJ databases">
        <title>Genome sequence of Streptomyces antioxidans MUSC 164.</title>
        <authorList>
            <person name="Lee L.-H."/>
            <person name="Ser H.-L."/>
        </authorList>
    </citation>
    <scope>NUCLEOTIDE SEQUENCE [LARGE SCALE GENOMIC DNA]</scope>
    <source>
        <strain evidence="4">MUSC 164</strain>
    </source>
</reference>
<dbReference type="InterPro" id="IPR036390">
    <property type="entry name" value="WH_DNA-bd_sf"/>
</dbReference>
<accession>A0A1V4D2L1</accession>
<protein>
    <submittedName>
        <fullName evidence="4">IclR family transcriptional regulator</fullName>
    </submittedName>
</protein>
<dbReference type="GO" id="GO:0003700">
    <property type="term" value="F:DNA-binding transcription factor activity"/>
    <property type="evidence" value="ECO:0007669"/>
    <property type="project" value="TreeGrafter"/>
</dbReference>
<dbReference type="PROSITE" id="PS51078">
    <property type="entry name" value="ICLR_ED"/>
    <property type="match status" value="1"/>
</dbReference>
<evidence type="ECO:0000256" key="2">
    <source>
        <dbReference type="ARBA" id="ARBA00023163"/>
    </source>
</evidence>
<name>A0A1V4D2L1_9ACTN</name>
<keyword evidence="1" id="KW-0805">Transcription regulation</keyword>
<feature type="domain" description="IclR-ED" evidence="3">
    <location>
        <begin position="73"/>
        <end position="263"/>
    </location>
</feature>
<dbReference type="Pfam" id="PF01614">
    <property type="entry name" value="IclR_C"/>
    <property type="match status" value="1"/>
</dbReference>